<sequence>MRKFILVILTVLMAVSVCAACLIGCSRAPATPDVRPDATPDVGADLGGGDAASPEEGGSPESPEEVPAPSESDGTYFKFGGWYTSPDFSGEPLFSLSVVETEGLYAKWESVTIDYAPFEENGDRYVYYGTFPQTALNLEQSASVAEQIKGKTPDANGYFTVNLTIGEESKSVKVFPASGYVLDAHYRFDNGELIENATTYYFLVEPIKWKILSSDASGKSVLLSEKLLLCEQYSDRTDTITQSGLIYHPNNWSKSKLRATLNGTFLRRAFSAEEQNVLQTVSNYDSGSNAFYETYATDTTTEDKVYVPSYADMVNTAYGFSSDFFTADAARTAITTDYARIQNSWIDKRQGDGFGKSVYWLRSPGHKPRCNSIVYFDGKCGQTTHWSNTNFVSVRPMVTAVITG</sequence>
<dbReference type="EMBL" id="DVOH01000037">
    <property type="protein sequence ID" value="HIV00410.1"/>
    <property type="molecule type" value="Genomic_DNA"/>
</dbReference>
<dbReference type="Pfam" id="PF19789">
    <property type="entry name" value="DUF6273"/>
    <property type="match status" value="1"/>
</dbReference>
<organism evidence="4 5">
    <name type="scientific">Candidatus Stercoripulliclostridium merdipullorum</name>
    <dbReference type="NCBI Taxonomy" id="2840952"/>
    <lineage>
        <taxon>Bacteria</taxon>
        <taxon>Bacillati</taxon>
        <taxon>Bacillota</taxon>
        <taxon>Clostridia</taxon>
        <taxon>Eubacteriales</taxon>
        <taxon>Candidatus Stercoripulliclostridium</taxon>
    </lineage>
</organism>
<keyword evidence="2" id="KW-0732">Signal</keyword>
<evidence type="ECO:0000256" key="2">
    <source>
        <dbReference type="SAM" id="SignalP"/>
    </source>
</evidence>
<protein>
    <recommendedName>
        <fullName evidence="3">DUF6273 domain-containing protein</fullName>
    </recommendedName>
</protein>
<gene>
    <name evidence="4" type="ORF">IAB14_04795</name>
</gene>
<dbReference type="AlphaFoldDB" id="A0A9D1NCQ8"/>
<evidence type="ECO:0000259" key="3">
    <source>
        <dbReference type="Pfam" id="PF19789"/>
    </source>
</evidence>
<evidence type="ECO:0000256" key="1">
    <source>
        <dbReference type="SAM" id="MobiDB-lite"/>
    </source>
</evidence>
<name>A0A9D1NCQ8_9FIRM</name>
<dbReference type="InterPro" id="IPR046240">
    <property type="entry name" value="DUF6273"/>
</dbReference>
<proteinExistence type="predicted"/>
<feature type="compositionally biased region" description="Low complexity" evidence="1">
    <location>
        <begin position="51"/>
        <end position="72"/>
    </location>
</feature>
<reference evidence="4" key="1">
    <citation type="submission" date="2020-10" db="EMBL/GenBank/DDBJ databases">
        <authorList>
            <person name="Gilroy R."/>
        </authorList>
    </citation>
    <scope>NUCLEOTIDE SEQUENCE</scope>
    <source>
        <strain evidence="4">23406</strain>
    </source>
</reference>
<evidence type="ECO:0000313" key="4">
    <source>
        <dbReference type="EMBL" id="HIV00410.1"/>
    </source>
</evidence>
<feature type="domain" description="DUF6273" evidence="3">
    <location>
        <begin position="226"/>
        <end position="397"/>
    </location>
</feature>
<feature type="signal peptide" evidence="2">
    <location>
        <begin position="1"/>
        <end position="19"/>
    </location>
</feature>
<accession>A0A9D1NCQ8</accession>
<feature type="chain" id="PRO_5039140231" description="DUF6273 domain-containing protein" evidence="2">
    <location>
        <begin position="20"/>
        <end position="404"/>
    </location>
</feature>
<evidence type="ECO:0000313" key="5">
    <source>
        <dbReference type="Proteomes" id="UP000886891"/>
    </source>
</evidence>
<feature type="region of interest" description="Disordered" evidence="1">
    <location>
        <begin position="32"/>
        <end position="72"/>
    </location>
</feature>
<reference evidence="4" key="2">
    <citation type="journal article" date="2021" name="PeerJ">
        <title>Extensive microbial diversity within the chicken gut microbiome revealed by metagenomics and culture.</title>
        <authorList>
            <person name="Gilroy R."/>
            <person name="Ravi A."/>
            <person name="Getino M."/>
            <person name="Pursley I."/>
            <person name="Horton D.L."/>
            <person name="Alikhan N.F."/>
            <person name="Baker D."/>
            <person name="Gharbi K."/>
            <person name="Hall N."/>
            <person name="Watson M."/>
            <person name="Adriaenssens E.M."/>
            <person name="Foster-Nyarko E."/>
            <person name="Jarju S."/>
            <person name="Secka A."/>
            <person name="Antonio M."/>
            <person name="Oren A."/>
            <person name="Chaudhuri R.R."/>
            <person name="La Ragione R."/>
            <person name="Hildebrand F."/>
            <person name="Pallen M.J."/>
        </authorList>
    </citation>
    <scope>NUCLEOTIDE SEQUENCE</scope>
    <source>
        <strain evidence="4">23406</strain>
    </source>
</reference>
<comment type="caution">
    <text evidence="4">The sequence shown here is derived from an EMBL/GenBank/DDBJ whole genome shotgun (WGS) entry which is preliminary data.</text>
</comment>
<dbReference type="Proteomes" id="UP000886891">
    <property type="component" value="Unassembled WGS sequence"/>
</dbReference>